<sequence length="61" mass="7168">MPSRIYLEVTRDLTRGQELILYSNQVLLIHEHDICYQNNGNGNRKTGYRYGNVQPENHSFT</sequence>
<comment type="caution">
    <text evidence="1">The sequence shown here is derived from an EMBL/GenBank/DDBJ whole genome shotgun (WGS) entry which is preliminary data.</text>
</comment>
<evidence type="ECO:0000313" key="1">
    <source>
        <dbReference type="EMBL" id="OTF82260.1"/>
    </source>
</evidence>
<organism evidence="1 2">
    <name type="scientific">Euroglyphus maynei</name>
    <name type="common">Mayne's house dust mite</name>
    <dbReference type="NCBI Taxonomy" id="6958"/>
    <lineage>
        <taxon>Eukaryota</taxon>
        <taxon>Metazoa</taxon>
        <taxon>Ecdysozoa</taxon>
        <taxon>Arthropoda</taxon>
        <taxon>Chelicerata</taxon>
        <taxon>Arachnida</taxon>
        <taxon>Acari</taxon>
        <taxon>Acariformes</taxon>
        <taxon>Sarcoptiformes</taxon>
        <taxon>Astigmata</taxon>
        <taxon>Psoroptidia</taxon>
        <taxon>Analgoidea</taxon>
        <taxon>Pyroglyphidae</taxon>
        <taxon>Pyroglyphinae</taxon>
        <taxon>Euroglyphus</taxon>
    </lineage>
</organism>
<dbReference type="EMBL" id="MUJZ01009317">
    <property type="protein sequence ID" value="OTF82260.1"/>
    <property type="molecule type" value="Genomic_DNA"/>
</dbReference>
<name>A0A1Y3BMR6_EURMA</name>
<protein>
    <submittedName>
        <fullName evidence="1">Uncharacterized protein</fullName>
    </submittedName>
</protein>
<evidence type="ECO:0000313" key="2">
    <source>
        <dbReference type="Proteomes" id="UP000194236"/>
    </source>
</evidence>
<proteinExistence type="predicted"/>
<keyword evidence="2" id="KW-1185">Reference proteome</keyword>
<dbReference type="AlphaFoldDB" id="A0A1Y3BMR6"/>
<dbReference type="OrthoDB" id="10524463at2759"/>
<dbReference type="Proteomes" id="UP000194236">
    <property type="component" value="Unassembled WGS sequence"/>
</dbReference>
<gene>
    <name evidence="1" type="ORF">BLA29_008562</name>
</gene>
<reference evidence="1 2" key="1">
    <citation type="submission" date="2017-03" db="EMBL/GenBank/DDBJ databases">
        <title>Genome Survey of Euroglyphus maynei.</title>
        <authorList>
            <person name="Arlian L.G."/>
            <person name="Morgan M.S."/>
            <person name="Rider S.D."/>
        </authorList>
    </citation>
    <scope>NUCLEOTIDE SEQUENCE [LARGE SCALE GENOMIC DNA]</scope>
    <source>
        <strain evidence="1">Arlian Lab</strain>
        <tissue evidence="1">Whole body</tissue>
    </source>
</reference>
<accession>A0A1Y3BMR6</accession>